<dbReference type="Pfam" id="PF12838">
    <property type="entry name" value="Fer4_7"/>
    <property type="match status" value="1"/>
</dbReference>
<dbReference type="PANTHER" id="PTHR43498:SF1">
    <property type="entry name" value="COB--COM HETERODISULFIDE REDUCTASE IRON-SULFUR SUBUNIT A"/>
    <property type="match status" value="1"/>
</dbReference>
<keyword evidence="5" id="KW-0285">Flavoprotein</keyword>
<dbReference type="InterPro" id="IPR017900">
    <property type="entry name" value="4Fe4S_Fe_S_CS"/>
</dbReference>
<keyword evidence="11" id="KW-1185">Reference proteome</keyword>
<dbReference type="InterPro" id="IPR039650">
    <property type="entry name" value="HdrA-like"/>
</dbReference>
<dbReference type="GO" id="GO:0046872">
    <property type="term" value="F:metal ion binding"/>
    <property type="evidence" value="ECO:0007669"/>
    <property type="project" value="UniProtKB-KW"/>
</dbReference>
<dbReference type="Proteomes" id="UP000192731">
    <property type="component" value="Unassembled WGS sequence"/>
</dbReference>
<comment type="cofactor">
    <cofactor evidence="1">
        <name>FAD</name>
        <dbReference type="ChEBI" id="CHEBI:57692"/>
    </cofactor>
</comment>
<comment type="similarity">
    <text evidence="2">Belongs to the HdrA family.</text>
</comment>
<evidence type="ECO:0000313" key="11">
    <source>
        <dbReference type="Proteomes" id="UP000192731"/>
    </source>
</evidence>
<dbReference type="InterPro" id="IPR017896">
    <property type="entry name" value="4Fe4S_Fe-S-bd"/>
</dbReference>
<gene>
    <name evidence="10" type="ORF">SAMN00017405_1548</name>
</gene>
<evidence type="ECO:0000259" key="9">
    <source>
        <dbReference type="PROSITE" id="PS51379"/>
    </source>
</evidence>
<dbReference type="PROSITE" id="PS51379">
    <property type="entry name" value="4FE4S_FER_2"/>
    <property type="match status" value="3"/>
</dbReference>
<dbReference type="STRING" id="656914.SAMN00017405_1548"/>
<dbReference type="GO" id="GO:0016491">
    <property type="term" value="F:oxidoreductase activity"/>
    <property type="evidence" value="ECO:0007669"/>
    <property type="project" value="UniProtKB-KW"/>
</dbReference>
<evidence type="ECO:0000256" key="5">
    <source>
        <dbReference type="ARBA" id="ARBA00022827"/>
    </source>
</evidence>
<dbReference type="Pfam" id="PF07992">
    <property type="entry name" value="Pyr_redox_2"/>
    <property type="match status" value="1"/>
</dbReference>
<dbReference type="PRINTS" id="PR00368">
    <property type="entry name" value="FADPNR"/>
</dbReference>
<keyword evidence="5" id="KW-0274">FAD</keyword>
<evidence type="ECO:0000256" key="8">
    <source>
        <dbReference type="ARBA" id="ARBA00023014"/>
    </source>
</evidence>
<evidence type="ECO:0000256" key="3">
    <source>
        <dbReference type="ARBA" id="ARBA00022485"/>
    </source>
</evidence>
<dbReference type="SUPFAM" id="SSF54862">
    <property type="entry name" value="4Fe-4S ferredoxins"/>
    <property type="match status" value="1"/>
</dbReference>
<feature type="domain" description="4Fe-4S ferredoxin-type" evidence="9">
    <location>
        <begin position="105"/>
        <end position="134"/>
    </location>
</feature>
<dbReference type="InterPro" id="IPR036188">
    <property type="entry name" value="FAD/NAD-bd_sf"/>
</dbReference>
<dbReference type="PROSITE" id="PS00198">
    <property type="entry name" value="4FE4S_FER_1"/>
    <property type="match status" value="3"/>
</dbReference>
<sequence length="1019" mass="112498">MANLKLVPDKIGSVMVVGGGIAGVQSALDLANSGYYVYLIENSSGIGGVMSQLDKTFPTNDCSMCILSPKLVECGRHQNIKLLTLSQVEEITGDAGNFTVKVSQKPRYVDMDKCVGCGSCAEACPTKVLDFYDEGLRTKKAISVKYQQTVPLVYSIDDTACLYLTKGKPNNKNICRICEKVCNSHAINFDDLEKELEINVGSVILAPGFDEFDPSSLPQYGYGKFKNVITTIEFERIMSASGPYEGHIVRPSDRKEPKKVAWLQCIGSRDEKCGNGYCSSVCCTYAIKEAIIAKEHNGPELETTIFYMDVRTFGKDFEQYYQRSKNEHGVRYINSKIHSLEEDPETQNIRIRYASEDGQVKYEEFDIVVLSVGLTPSKSAVEMAKKLDLKLNKYNFIDTEVFNPVQTSKEGIFACGAFQSPQDIPATVVQASAAAGAAASALTEARNTLVSEVEYPLEQDVVGKEPRVGVFVCHCGINIGATVDVPSVSEYVKDLKHVAYADHLLYSCSQDAQEKIKDLIKEHDLNRVVVASCTPRTHEALFQQTLKEAGLNPYLFEMANIREQCSWVHMNQPAEATAKAKDLVRKAVARAALKDPLQTATLSVNKEGLVVGGGVAGMVSALEIANQGYQVHLIEKGNELGGVARNIYFNVENSDVQSYLADLIKKVENNPLIKVYKNSTITDVSGYVGNFFTTIQTKNGLKELNHGVVVLAIGGKEYEPKEYLYGNNNKVVTSLSLEQQIIENPDQFKDMNTVMMIQCIGSRNDENKYCSRVCCAKSVKNALKLKEINPDLNVFVLYRDMRTYGFKEDQYREARKKGVMFVRFDQEDAPRVTEENGQLQVTVKDPILSQYITFSPDRLALAAGVLPDSNAKQLAQFYKVPLNDDGFFLEAHMKLRPVDFATEGVFVTGLAHSPKFIEETIAQSQAAANRACVVLAKDELTSEGAISYIDANYCIGCKICVDLCPYKAISFNEEFKIAEVNDVLCKGCGVCASACPSGACNIKNFRDDQIFTEISAIFA</sequence>
<dbReference type="RefSeq" id="WP_084054396.1">
    <property type="nucleotide sequence ID" value="NZ_FWWT01000023.1"/>
</dbReference>
<dbReference type="Gene3D" id="3.50.50.60">
    <property type="entry name" value="FAD/NAD(P)-binding domain"/>
    <property type="match status" value="3"/>
</dbReference>
<dbReference type="EMBL" id="FWWT01000023">
    <property type="protein sequence ID" value="SMB96461.1"/>
    <property type="molecule type" value="Genomic_DNA"/>
</dbReference>
<dbReference type="SUPFAM" id="SSF51971">
    <property type="entry name" value="Nucleotide-binding domain"/>
    <property type="match status" value="1"/>
</dbReference>
<dbReference type="PANTHER" id="PTHR43498">
    <property type="entry name" value="FERREDOXIN:COB-COM HETERODISULFIDE REDUCTASE SUBUNIT A"/>
    <property type="match status" value="1"/>
</dbReference>
<dbReference type="Pfam" id="PF00037">
    <property type="entry name" value="Fer4"/>
    <property type="match status" value="1"/>
</dbReference>
<dbReference type="SUPFAM" id="SSF51905">
    <property type="entry name" value="FAD/NAD(P)-binding domain"/>
    <property type="match status" value="1"/>
</dbReference>
<organism evidence="10 11">
    <name type="scientific">Desulfonispora thiosulfatigenes DSM 11270</name>
    <dbReference type="NCBI Taxonomy" id="656914"/>
    <lineage>
        <taxon>Bacteria</taxon>
        <taxon>Bacillati</taxon>
        <taxon>Bacillota</taxon>
        <taxon>Clostridia</taxon>
        <taxon>Eubacteriales</taxon>
        <taxon>Peptococcaceae</taxon>
        <taxon>Desulfonispora</taxon>
    </lineage>
</organism>
<protein>
    <submittedName>
        <fullName evidence="10">Heterodisulfide reductase subunit A</fullName>
    </submittedName>
</protein>
<proteinExistence type="inferred from homology"/>
<accession>A0A1W1VTN3</accession>
<feature type="domain" description="4Fe-4S ferredoxin-type" evidence="9">
    <location>
        <begin position="945"/>
        <end position="974"/>
    </location>
</feature>
<evidence type="ECO:0000256" key="1">
    <source>
        <dbReference type="ARBA" id="ARBA00001974"/>
    </source>
</evidence>
<dbReference type="InterPro" id="IPR023753">
    <property type="entry name" value="FAD/NAD-binding_dom"/>
</dbReference>
<dbReference type="Pfam" id="PF13450">
    <property type="entry name" value="NAD_binding_8"/>
    <property type="match status" value="1"/>
</dbReference>
<evidence type="ECO:0000256" key="2">
    <source>
        <dbReference type="ARBA" id="ARBA00006561"/>
    </source>
</evidence>
<dbReference type="Gene3D" id="3.30.70.20">
    <property type="match status" value="2"/>
</dbReference>
<dbReference type="AlphaFoldDB" id="A0A1W1VTN3"/>
<feature type="domain" description="4Fe-4S ferredoxin-type" evidence="9">
    <location>
        <begin position="976"/>
        <end position="1005"/>
    </location>
</feature>
<dbReference type="OrthoDB" id="135003at2"/>
<keyword evidence="7" id="KW-0408">Iron</keyword>
<keyword evidence="4" id="KW-0479">Metal-binding</keyword>
<name>A0A1W1VTN3_DESTI</name>
<evidence type="ECO:0000313" key="10">
    <source>
        <dbReference type="EMBL" id="SMB96461.1"/>
    </source>
</evidence>
<keyword evidence="3" id="KW-0004">4Fe-4S</keyword>
<evidence type="ECO:0000256" key="6">
    <source>
        <dbReference type="ARBA" id="ARBA00023002"/>
    </source>
</evidence>
<dbReference type="GO" id="GO:0051539">
    <property type="term" value="F:4 iron, 4 sulfur cluster binding"/>
    <property type="evidence" value="ECO:0007669"/>
    <property type="project" value="UniProtKB-KW"/>
</dbReference>
<keyword evidence="6" id="KW-0560">Oxidoreductase</keyword>
<reference evidence="10 11" key="1">
    <citation type="submission" date="2017-04" db="EMBL/GenBank/DDBJ databases">
        <authorList>
            <person name="Afonso C.L."/>
            <person name="Miller P.J."/>
            <person name="Scott M.A."/>
            <person name="Spackman E."/>
            <person name="Goraichik I."/>
            <person name="Dimitrov K.M."/>
            <person name="Suarez D.L."/>
            <person name="Swayne D.E."/>
        </authorList>
    </citation>
    <scope>NUCLEOTIDE SEQUENCE [LARGE SCALE GENOMIC DNA]</scope>
    <source>
        <strain evidence="10 11">DSM 11270</strain>
    </source>
</reference>
<keyword evidence="8" id="KW-0411">Iron-sulfur</keyword>
<evidence type="ECO:0000256" key="7">
    <source>
        <dbReference type="ARBA" id="ARBA00023004"/>
    </source>
</evidence>
<evidence type="ECO:0000256" key="4">
    <source>
        <dbReference type="ARBA" id="ARBA00022723"/>
    </source>
</evidence>